<evidence type="ECO:0000313" key="1">
    <source>
        <dbReference type="EMBL" id="HAW74349.1"/>
    </source>
</evidence>
<dbReference type="Proteomes" id="UP000263517">
    <property type="component" value="Unassembled WGS sequence"/>
</dbReference>
<evidence type="ECO:0000313" key="2">
    <source>
        <dbReference type="Proteomes" id="UP000263517"/>
    </source>
</evidence>
<evidence type="ECO:0008006" key="3">
    <source>
        <dbReference type="Google" id="ProtNLM"/>
    </source>
</evidence>
<proteinExistence type="predicted"/>
<comment type="caution">
    <text evidence="1">The sequence shown here is derived from an EMBL/GenBank/DDBJ whole genome shotgun (WGS) entry which is preliminary data.</text>
</comment>
<dbReference type="AlphaFoldDB" id="A0A350NZ82"/>
<sequence length="468" mass="50291">MTVSEVTGIAGTSREAFDGLMKDEYGPLWEDHVNKSAKCLALTGLGQVRGRMGGRRQLHAVIDSMPQSAGVAHFEGSTLTDPSTSSSFQPELISRSMYVRLRWTGEVEDAARTGDKAVFAGPRANELRLARQQYAVNKCRNAIFGPRQILGKISSVSGGGPYDLVMEGRNSKTSLAIDYYKMGAHYIRKGMLVDIVTSTAGSPVNAGTTNSGSTVKLKATSVSGNNVTLTNQGAAYDTAPLATNFLVPHGSRRDDLSGITTATDASFYAGYNGLDNLMLDSNLYNSVYGIARGATRPTLDGNRNTNGGTARNFNDLLLILAIDNIVDEGSGDHPDTLYLSSAVRREIVQHLGMGNEYGGSGSQSRRFAPVQTESGYGKLALVAGDKNMTYDTDRDCPPGMVYILRKGTMGYLSNRTLSSIDKAPERYVADKDAHEVIMAERGNFFCTSSWTNGTLEDINFNVSALTTA</sequence>
<accession>A0A350NZ82</accession>
<dbReference type="EMBL" id="DNAN01000046">
    <property type="protein sequence ID" value="HAW74349.1"/>
    <property type="molecule type" value="Genomic_DNA"/>
</dbReference>
<name>A0A350NZ82_9ALTE</name>
<gene>
    <name evidence="1" type="ORF">DCW74_01270</name>
</gene>
<protein>
    <recommendedName>
        <fullName evidence="3">Major capsid protein</fullName>
    </recommendedName>
</protein>
<reference evidence="1 2" key="1">
    <citation type="journal article" date="2018" name="Nat. Biotechnol.">
        <title>A standardized bacterial taxonomy based on genome phylogeny substantially revises the tree of life.</title>
        <authorList>
            <person name="Parks D.H."/>
            <person name="Chuvochina M."/>
            <person name="Waite D.W."/>
            <person name="Rinke C."/>
            <person name="Skarshewski A."/>
            <person name="Chaumeil P.A."/>
            <person name="Hugenholtz P."/>
        </authorList>
    </citation>
    <scope>NUCLEOTIDE SEQUENCE [LARGE SCALE GENOMIC DNA]</scope>
    <source>
        <strain evidence="1">UBA11978</strain>
    </source>
</reference>
<organism evidence="1 2">
    <name type="scientific">Alteromonas australica</name>
    <dbReference type="NCBI Taxonomy" id="589873"/>
    <lineage>
        <taxon>Bacteria</taxon>
        <taxon>Pseudomonadati</taxon>
        <taxon>Pseudomonadota</taxon>
        <taxon>Gammaproteobacteria</taxon>
        <taxon>Alteromonadales</taxon>
        <taxon>Alteromonadaceae</taxon>
        <taxon>Alteromonas/Salinimonas group</taxon>
        <taxon>Alteromonas</taxon>
    </lineage>
</organism>